<keyword evidence="4 5" id="KW-0472">Membrane</keyword>
<gene>
    <name evidence="7" type="ORF">CANVERA_P1155</name>
</gene>
<name>A0A9W4TT57_9ASCO</name>
<dbReference type="InterPro" id="IPR007074">
    <property type="entry name" value="LicD/FKTN/FKRP_NTP_transf"/>
</dbReference>
<feature type="transmembrane region" description="Helical" evidence="5">
    <location>
        <begin position="9"/>
        <end position="32"/>
    </location>
</feature>
<keyword evidence="3 5" id="KW-1133">Transmembrane helix</keyword>
<dbReference type="PANTHER" id="PTHR15407">
    <property type="entry name" value="FUKUTIN-RELATED"/>
    <property type="match status" value="1"/>
</dbReference>
<dbReference type="GO" id="GO:0009100">
    <property type="term" value="P:glycoprotein metabolic process"/>
    <property type="evidence" value="ECO:0007669"/>
    <property type="project" value="UniProtKB-ARBA"/>
</dbReference>
<feature type="domain" description="LicD/FKTN/FKRP nucleotidyltransferase" evidence="6">
    <location>
        <begin position="393"/>
        <end position="524"/>
    </location>
</feature>
<dbReference type="Pfam" id="PF04991">
    <property type="entry name" value="LicD"/>
    <property type="match status" value="1"/>
</dbReference>
<evidence type="ECO:0000259" key="6">
    <source>
        <dbReference type="Pfam" id="PF04991"/>
    </source>
</evidence>
<reference evidence="7" key="1">
    <citation type="submission" date="2022-12" db="EMBL/GenBank/DDBJ databases">
        <authorList>
            <person name="Brejova B."/>
        </authorList>
    </citation>
    <scope>NUCLEOTIDE SEQUENCE</scope>
</reference>
<sequence>MLKFTSRRFLFKLLSLSTITYTIYLSICLILQKPTIKQYNQQLNLVINHKFNQWYYNILSSKYDLDLDSKFNKKLEEVKREKLSHDEYNDFWDLREDLKYPMDVNYPGHNSFIKPIIQPFDPRLTLSVYYNYITENYHPDLKLPFHWSDWTDMSILNKFILNPDKENLCSTMFNLTQPEVIKDSMIKPVQLYCKYEPDSLLAYTIFDISGQQTIQNREILGKSYLFRTASSPRKIVMLTNSKSYQFEVETEENNLYNSIINNGMIKNSKYNVLESFKSLTKTIPPNSIKSEMLTDHIINIPEESFSSNHTNIINQIKSSTISTTDQHFIESIEYSSSIESPPKYFEEAKLLRSVGDSWQGEHYDWRFFSGLIHDKNEQNIILHRLLKNYLNFTKSNGIITWIAHGSLLSWYWNGISFPWDGDIDVQMPIQDLYKLSRSFNQSLIIESVSDLTGGFDGMGRYFLDVGSSITHRIKGNGNNAIDARFIDVDTGLYIDITGLALSSEPANSRYDPEYELITGKSMTQHMKSEINHYVKNQALKVYNCRNGHFSSYNELSPLVSTVIENHLGYIPSKFINILNSEYKLGALTKKNHRDFTFFNNFRIWYNTEIVLDYLRQNENWQKHKNGKIVKNTSLRIPSQLELLNLNKLTMDDHLNLIESNGLFYEFEKTKSFTKYHQLELEMFLKNKYQDTEKLIRGYDELGKSLRGDYFMNQIFKDGENSELINYEVRYNKLIELMNEYKSENNNDD</sequence>
<keyword evidence="8" id="KW-1185">Reference proteome</keyword>
<dbReference type="OrthoDB" id="444255at2759"/>
<proteinExistence type="predicted"/>
<evidence type="ECO:0000256" key="2">
    <source>
        <dbReference type="ARBA" id="ARBA00022692"/>
    </source>
</evidence>
<evidence type="ECO:0000256" key="1">
    <source>
        <dbReference type="ARBA" id="ARBA00004167"/>
    </source>
</evidence>
<evidence type="ECO:0000313" key="8">
    <source>
        <dbReference type="Proteomes" id="UP001152885"/>
    </source>
</evidence>
<evidence type="ECO:0000256" key="4">
    <source>
        <dbReference type="ARBA" id="ARBA00023136"/>
    </source>
</evidence>
<accession>A0A9W4TT57</accession>
<evidence type="ECO:0000256" key="5">
    <source>
        <dbReference type="SAM" id="Phobius"/>
    </source>
</evidence>
<dbReference type="Proteomes" id="UP001152885">
    <property type="component" value="Unassembled WGS sequence"/>
</dbReference>
<dbReference type="InterPro" id="IPR009644">
    <property type="entry name" value="FKTN/MNN4/W02B3.4-1"/>
</dbReference>
<evidence type="ECO:0000313" key="7">
    <source>
        <dbReference type="EMBL" id="CAI5756637.1"/>
    </source>
</evidence>
<protein>
    <recommendedName>
        <fullName evidence="6">LicD/FKTN/FKRP nucleotidyltransferase domain-containing protein</fullName>
    </recommendedName>
</protein>
<keyword evidence="2 5" id="KW-0812">Transmembrane</keyword>
<comment type="subcellular location">
    <subcellularLocation>
        <location evidence="1">Membrane</location>
        <topology evidence="1">Single-pass membrane protein</topology>
    </subcellularLocation>
</comment>
<dbReference type="PANTHER" id="PTHR15407:SF28">
    <property type="entry name" value="RIBITOL-5-PHOSPHATE TRANSFERASE FKTN"/>
    <property type="match status" value="1"/>
</dbReference>
<comment type="caution">
    <text evidence="7">The sequence shown here is derived from an EMBL/GenBank/DDBJ whole genome shotgun (WGS) entry which is preliminary data.</text>
</comment>
<dbReference type="GO" id="GO:0016020">
    <property type="term" value="C:membrane"/>
    <property type="evidence" value="ECO:0007669"/>
    <property type="project" value="UniProtKB-SubCell"/>
</dbReference>
<dbReference type="EMBL" id="CANTUO010000001">
    <property type="protein sequence ID" value="CAI5756637.1"/>
    <property type="molecule type" value="Genomic_DNA"/>
</dbReference>
<organism evidence="7 8">
    <name type="scientific">Candida verbasci</name>
    <dbReference type="NCBI Taxonomy" id="1227364"/>
    <lineage>
        <taxon>Eukaryota</taxon>
        <taxon>Fungi</taxon>
        <taxon>Dikarya</taxon>
        <taxon>Ascomycota</taxon>
        <taxon>Saccharomycotina</taxon>
        <taxon>Pichiomycetes</taxon>
        <taxon>Debaryomycetaceae</taxon>
        <taxon>Candida/Lodderomyces clade</taxon>
        <taxon>Candida</taxon>
    </lineage>
</organism>
<evidence type="ECO:0000256" key="3">
    <source>
        <dbReference type="ARBA" id="ARBA00022989"/>
    </source>
</evidence>
<dbReference type="AlphaFoldDB" id="A0A9W4TT57"/>